<feature type="domain" description="SpoVT-AbrB" evidence="8">
    <location>
        <begin position="6"/>
        <end position="53"/>
    </location>
</feature>
<comment type="subunit">
    <text evidence="7">Forms oligomers.</text>
</comment>
<evidence type="ECO:0000256" key="2">
    <source>
        <dbReference type="ARBA" id="ARBA00022490"/>
    </source>
</evidence>
<keyword evidence="5 7" id="KW-0238">DNA-binding</keyword>
<reference evidence="9 10" key="1">
    <citation type="submission" date="2016-10" db="EMBL/GenBank/DDBJ databases">
        <authorList>
            <person name="de Groot N.N."/>
        </authorList>
    </citation>
    <scope>NUCLEOTIDE SEQUENCE [LARGE SCALE GENOMIC DNA]</scope>
    <source>
        <strain evidence="9 10">HLD2</strain>
    </source>
</reference>
<dbReference type="InterPro" id="IPR037914">
    <property type="entry name" value="SpoVT-AbrB_sf"/>
</dbReference>
<evidence type="ECO:0000259" key="8">
    <source>
        <dbReference type="PROSITE" id="PS51740"/>
    </source>
</evidence>
<dbReference type="InterPro" id="IPR020603">
    <property type="entry name" value="MraZ_dom"/>
</dbReference>
<dbReference type="Gene3D" id="3.40.1550.20">
    <property type="entry name" value="Transcriptional regulator MraZ domain"/>
    <property type="match status" value="1"/>
</dbReference>
<keyword evidence="2 7" id="KW-0963">Cytoplasm</keyword>
<evidence type="ECO:0000256" key="3">
    <source>
        <dbReference type="ARBA" id="ARBA00022737"/>
    </source>
</evidence>
<dbReference type="GO" id="GO:0003700">
    <property type="term" value="F:DNA-binding transcription factor activity"/>
    <property type="evidence" value="ECO:0007669"/>
    <property type="project" value="UniProtKB-UniRule"/>
</dbReference>
<dbReference type="CDD" id="cd16321">
    <property type="entry name" value="MraZ_C"/>
    <property type="match status" value="1"/>
</dbReference>
<feature type="domain" description="SpoVT-AbrB" evidence="8">
    <location>
        <begin position="82"/>
        <end position="125"/>
    </location>
</feature>
<dbReference type="AlphaFoldDB" id="A0A1G5PMN8"/>
<evidence type="ECO:0000313" key="10">
    <source>
        <dbReference type="Proteomes" id="UP000199648"/>
    </source>
</evidence>
<dbReference type="NCBIfam" id="TIGR00242">
    <property type="entry name" value="division/cell wall cluster transcriptional repressor MraZ"/>
    <property type="match status" value="1"/>
</dbReference>
<dbReference type="InterPro" id="IPR035642">
    <property type="entry name" value="MraZ_N"/>
</dbReference>
<dbReference type="PANTHER" id="PTHR34701">
    <property type="entry name" value="TRANSCRIPTIONAL REGULATOR MRAZ"/>
    <property type="match status" value="1"/>
</dbReference>
<dbReference type="InterPro" id="IPR007159">
    <property type="entry name" value="SpoVT-AbrB_dom"/>
</dbReference>
<dbReference type="PROSITE" id="PS51740">
    <property type="entry name" value="SPOVT_ABRB"/>
    <property type="match status" value="2"/>
</dbReference>
<protein>
    <recommendedName>
        <fullName evidence="1 7">Transcriptional regulator MraZ</fullName>
    </recommendedName>
</protein>
<comment type="subcellular location">
    <subcellularLocation>
        <location evidence="7">Cytoplasm</location>
        <location evidence="7">Nucleoid</location>
    </subcellularLocation>
</comment>
<evidence type="ECO:0000256" key="5">
    <source>
        <dbReference type="ARBA" id="ARBA00023125"/>
    </source>
</evidence>
<dbReference type="GO" id="GO:0000976">
    <property type="term" value="F:transcription cis-regulatory region binding"/>
    <property type="evidence" value="ECO:0007669"/>
    <property type="project" value="TreeGrafter"/>
</dbReference>
<dbReference type="HAMAP" id="MF_01008">
    <property type="entry name" value="MraZ"/>
    <property type="match status" value="1"/>
</dbReference>
<dbReference type="CDD" id="cd16320">
    <property type="entry name" value="MraZ_N"/>
    <property type="match status" value="1"/>
</dbReference>
<proteinExistence type="inferred from homology"/>
<dbReference type="GO" id="GO:0009295">
    <property type="term" value="C:nucleoid"/>
    <property type="evidence" value="ECO:0007669"/>
    <property type="project" value="UniProtKB-SubCell"/>
</dbReference>
<keyword evidence="6 7" id="KW-0804">Transcription</keyword>
<accession>A0A1G5PMN8</accession>
<dbReference type="Pfam" id="PF02381">
    <property type="entry name" value="MraZ"/>
    <property type="match status" value="2"/>
</dbReference>
<dbReference type="GO" id="GO:0005737">
    <property type="term" value="C:cytoplasm"/>
    <property type="evidence" value="ECO:0007669"/>
    <property type="project" value="UniProtKB-UniRule"/>
</dbReference>
<evidence type="ECO:0000256" key="1">
    <source>
        <dbReference type="ARBA" id="ARBA00013860"/>
    </source>
</evidence>
<dbReference type="STRING" id="415747.SAMN03097708_00425"/>
<keyword evidence="3" id="KW-0677">Repeat</keyword>
<dbReference type="InterPro" id="IPR038619">
    <property type="entry name" value="MraZ_sf"/>
</dbReference>
<sequence length="153" mass="17657">MLFRGVAELNLDTKGRMAIPSRYRERLSERCEGQLVATIDTDERCLLLYPLPEWEAIERKLDALPTFNPQARRVQRLLMGHASDVDMDGNGRLLLPPPLRQYAGLEKRIVLIGQGKKFEIWDEQLWQQKRDEWLAEETVADGELPAELESLSL</sequence>
<dbReference type="PANTHER" id="PTHR34701:SF1">
    <property type="entry name" value="TRANSCRIPTIONAL REGULATOR MRAZ"/>
    <property type="match status" value="1"/>
</dbReference>
<evidence type="ECO:0000256" key="6">
    <source>
        <dbReference type="ARBA" id="ARBA00023163"/>
    </source>
</evidence>
<dbReference type="SUPFAM" id="SSF89447">
    <property type="entry name" value="AbrB/MazE/MraZ-like"/>
    <property type="match status" value="1"/>
</dbReference>
<dbReference type="InterPro" id="IPR035644">
    <property type="entry name" value="MraZ_C"/>
</dbReference>
<name>A0A1G5PMN8_9GAMM</name>
<comment type="similarity">
    <text evidence="7">Belongs to the MraZ family.</text>
</comment>
<evidence type="ECO:0000256" key="7">
    <source>
        <dbReference type="HAMAP-Rule" id="MF_01008"/>
    </source>
</evidence>
<evidence type="ECO:0000256" key="4">
    <source>
        <dbReference type="ARBA" id="ARBA00023015"/>
    </source>
</evidence>
<gene>
    <name evidence="7" type="primary">mraZ</name>
    <name evidence="9" type="ORF">SAMN03097708_00425</name>
</gene>
<dbReference type="EMBL" id="FMWD01000001">
    <property type="protein sequence ID" value="SCZ50471.1"/>
    <property type="molecule type" value="Genomic_DNA"/>
</dbReference>
<evidence type="ECO:0000313" key="9">
    <source>
        <dbReference type="EMBL" id="SCZ50471.1"/>
    </source>
</evidence>
<organism evidence="9 10">
    <name type="scientific">Thiohalomonas denitrificans</name>
    <dbReference type="NCBI Taxonomy" id="415747"/>
    <lineage>
        <taxon>Bacteria</taxon>
        <taxon>Pseudomonadati</taxon>
        <taxon>Pseudomonadota</taxon>
        <taxon>Gammaproteobacteria</taxon>
        <taxon>Thiohalomonadales</taxon>
        <taxon>Thiohalomonadaceae</taxon>
        <taxon>Thiohalomonas</taxon>
    </lineage>
</organism>
<keyword evidence="4 7" id="KW-0805">Transcription regulation</keyword>
<dbReference type="InterPro" id="IPR003444">
    <property type="entry name" value="MraZ"/>
</dbReference>
<dbReference type="Proteomes" id="UP000199648">
    <property type="component" value="Unassembled WGS sequence"/>
</dbReference>
<keyword evidence="10" id="KW-1185">Reference proteome</keyword>
<dbReference type="GO" id="GO:2000143">
    <property type="term" value="P:negative regulation of DNA-templated transcription initiation"/>
    <property type="evidence" value="ECO:0007669"/>
    <property type="project" value="TreeGrafter"/>
</dbReference>